<dbReference type="PANTHER" id="PTHR12215">
    <property type="entry name" value="PHOSPHOPANTETHEINE TRANSFERASE"/>
    <property type="match status" value="1"/>
</dbReference>
<name>A0A1C4VIU6_9ACTN</name>
<dbReference type="RefSeq" id="WP_091042553.1">
    <property type="nucleotide sequence ID" value="NZ_FMCV01000003.1"/>
</dbReference>
<feature type="domain" description="4'-phosphopantetheinyl transferase" evidence="3">
    <location>
        <begin position="107"/>
        <end position="203"/>
    </location>
</feature>
<evidence type="ECO:0000256" key="1">
    <source>
        <dbReference type="ARBA" id="ARBA00010990"/>
    </source>
</evidence>
<accession>A0A1C4VIU6</accession>
<dbReference type="InterPro" id="IPR037143">
    <property type="entry name" value="4-PPantetheinyl_Trfase_dom_sf"/>
</dbReference>
<dbReference type="GO" id="GO:0005829">
    <property type="term" value="C:cytosol"/>
    <property type="evidence" value="ECO:0007669"/>
    <property type="project" value="TreeGrafter"/>
</dbReference>
<evidence type="ECO:0000313" key="5">
    <source>
        <dbReference type="Proteomes" id="UP000198551"/>
    </source>
</evidence>
<dbReference type="GO" id="GO:0000287">
    <property type="term" value="F:magnesium ion binding"/>
    <property type="evidence" value="ECO:0007669"/>
    <property type="project" value="InterPro"/>
</dbReference>
<dbReference type="AlphaFoldDB" id="A0A1C4VIU6"/>
<dbReference type="SUPFAM" id="SSF56214">
    <property type="entry name" value="4'-phosphopantetheinyl transferase"/>
    <property type="match status" value="2"/>
</dbReference>
<comment type="similarity">
    <text evidence="1">Belongs to the P-Pant transferase superfamily. Gsp/Sfp/HetI/AcpT family.</text>
</comment>
<dbReference type="InterPro" id="IPR008278">
    <property type="entry name" value="4-PPantetheinyl_Trfase_dom"/>
</dbReference>
<dbReference type="GO" id="GO:0019878">
    <property type="term" value="P:lysine biosynthetic process via aminoadipic acid"/>
    <property type="evidence" value="ECO:0007669"/>
    <property type="project" value="TreeGrafter"/>
</dbReference>
<evidence type="ECO:0000313" key="4">
    <source>
        <dbReference type="EMBL" id="SCE83912.1"/>
    </source>
</evidence>
<dbReference type="Pfam" id="PF01648">
    <property type="entry name" value="ACPS"/>
    <property type="match status" value="1"/>
</dbReference>
<evidence type="ECO:0000256" key="2">
    <source>
        <dbReference type="ARBA" id="ARBA00022679"/>
    </source>
</evidence>
<organism evidence="4 5">
    <name type="scientific">Micromonospora marina</name>
    <dbReference type="NCBI Taxonomy" id="307120"/>
    <lineage>
        <taxon>Bacteria</taxon>
        <taxon>Bacillati</taxon>
        <taxon>Actinomycetota</taxon>
        <taxon>Actinomycetes</taxon>
        <taxon>Micromonosporales</taxon>
        <taxon>Micromonosporaceae</taxon>
        <taxon>Micromonospora</taxon>
    </lineage>
</organism>
<dbReference type="PANTHER" id="PTHR12215:SF10">
    <property type="entry name" value="L-AMINOADIPATE-SEMIALDEHYDE DEHYDROGENASE-PHOSPHOPANTETHEINYL TRANSFERASE"/>
    <property type="match status" value="1"/>
</dbReference>
<dbReference type="Gene3D" id="3.90.470.20">
    <property type="entry name" value="4'-phosphopantetheinyl transferase domain"/>
    <property type="match status" value="1"/>
</dbReference>
<keyword evidence="2 4" id="KW-0808">Transferase</keyword>
<protein>
    <submittedName>
        <fullName evidence="4">4'-phosphopantetheinyl transferase</fullName>
    </submittedName>
</protein>
<dbReference type="EMBL" id="FMCV01000003">
    <property type="protein sequence ID" value="SCE83912.1"/>
    <property type="molecule type" value="Genomic_DNA"/>
</dbReference>
<dbReference type="Proteomes" id="UP000198551">
    <property type="component" value="Unassembled WGS sequence"/>
</dbReference>
<proteinExistence type="inferred from homology"/>
<evidence type="ECO:0000259" key="3">
    <source>
        <dbReference type="Pfam" id="PF01648"/>
    </source>
</evidence>
<dbReference type="GO" id="GO:0008897">
    <property type="term" value="F:holo-[acyl-carrier-protein] synthase activity"/>
    <property type="evidence" value="ECO:0007669"/>
    <property type="project" value="InterPro"/>
</dbReference>
<gene>
    <name evidence="4" type="ORF">GA0070215_103201</name>
</gene>
<sequence>MRDAVRVWILAAAVPADALARYRAVLDADERDRAARLGTGALRDRFTVAHGALRVLAGRATGAPPAALTWCRGRYGKPALTGPWSGLHTSLSYSGDLVAVALSEGRPVGVDIQHVAPGGDPVSASARFFHPREARHVAAGPGRAGRALRFARLWARKEAAVKAAGGRLWPNLGMPVHRGDVVECVDSAGPYRLTDLRTPAGYAVAVALTGDRQYAVECRTDLGDDR</sequence>
<keyword evidence="5" id="KW-1185">Reference proteome</keyword>
<reference evidence="5" key="1">
    <citation type="submission" date="2016-06" db="EMBL/GenBank/DDBJ databases">
        <authorList>
            <person name="Varghese N."/>
        </authorList>
    </citation>
    <scope>NUCLEOTIDE SEQUENCE [LARGE SCALE GENOMIC DNA]</scope>
    <source>
        <strain evidence="5">DSM 45555</strain>
    </source>
</reference>
<dbReference type="InterPro" id="IPR050559">
    <property type="entry name" value="P-Pant_transferase_sf"/>
</dbReference>